<comment type="similarity">
    <text evidence="2">Belongs to the TRM6/GCD10 family.</text>
</comment>
<evidence type="ECO:0000313" key="8">
    <source>
        <dbReference type="EMBL" id="ORX52833.1"/>
    </source>
</evidence>
<evidence type="ECO:0000256" key="3">
    <source>
        <dbReference type="ARBA" id="ARBA00021704"/>
    </source>
</evidence>
<dbReference type="Proteomes" id="UP000242146">
    <property type="component" value="Unassembled WGS sequence"/>
</dbReference>
<evidence type="ECO:0000256" key="5">
    <source>
        <dbReference type="ARBA" id="ARBA00023242"/>
    </source>
</evidence>
<dbReference type="InterPro" id="IPR029063">
    <property type="entry name" value="SAM-dependent_MTases_sf"/>
</dbReference>
<keyword evidence="4" id="KW-0819">tRNA processing</keyword>
<gene>
    <name evidence="8" type="ORF">DM01DRAFT_1306573</name>
</gene>
<evidence type="ECO:0000256" key="2">
    <source>
        <dbReference type="ARBA" id="ARBA00008320"/>
    </source>
</evidence>
<sequence length="453" mass="51149">MADSSQHSPAIKKDMDDDFPHVVKNQYVLIHMPSGNTKMINLHPDTKISLGKFGTFQSNNLIDQPYGLSYEIYDKDGHIRPVKNFSLEAVEETAANNQNITDAANIQALSHEQVEKLKTESHSGKLDSQQLIEHLMNSHSAFDKKTEYSKHKYIQRKKKKFLKVFTPVRPTLYSITDYFYSKNPDKINFLRVDTLSQLLSKANVRAHSKLLIVDDTQGLIVAAAAERMGGHGTIVAVHDGDNNNYDILRYLNFTKDVANTIHTLPLARINPDDPDEQWVDKSDEELKTMSQDNLRLFERKKKALLARNTSRKLLFEGNFDGLLVSSPYTTESIIQKFAPYLSGSRPIVAYSYAKESLLSAADYMRQSADFIESNVTESFLRRYQVLPGRTHPEMTMSASGGYLLSGIKVIDCEFDPNLVVRDESSRRTKKRKNDSPAQSDSNADTPTTSTPTS</sequence>
<comment type="subcellular location">
    <subcellularLocation>
        <location evidence="1">Nucleus</location>
    </subcellularLocation>
</comment>
<dbReference type="Pfam" id="PF04189">
    <property type="entry name" value="Gcd10p"/>
    <property type="match status" value="1"/>
</dbReference>
<evidence type="ECO:0000256" key="4">
    <source>
        <dbReference type="ARBA" id="ARBA00022694"/>
    </source>
</evidence>
<evidence type="ECO:0000256" key="7">
    <source>
        <dbReference type="SAM" id="MobiDB-lite"/>
    </source>
</evidence>
<comment type="caution">
    <text evidence="8">The sequence shown here is derived from an EMBL/GenBank/DDBJ whole genome shotgun (WGS) entry which is preliminary data.</text>
</comment>
<dbReference type="OrthoDB" id="10254665at2759"/>
<dbReference type="STRING" id="101127.A0A1X2GGW9"/>
<accession>A0A1X2GGW9</accession>
<dbReference type="AlphaFoldDB" id="A0A1X2GGW9"/>
<dbReference type="InterPro" id="IPR017423">
    <property type="entry name" value="TRM6"/>
</dbReference>
<dbReference type="PANTHER" id="PTHR12945">
    <property type="entry name" value="TRANSLATION INITIATION FACTOR EIF3-RELATED"/>
    <property type="match status" value="1"/>
</dbReference>
<evidence type="ECO:0000256" key="1">
    <source>
        <dbReference type="ARBA" id="ARBA00004123"/>
    </source>
</evidence>
<dbReference type="Gene3D" id="3.40.50.150">
    <property type="entry name" value="Vaccinia Virus protein VP39"/>
    <property type="match status" value="1"/>
</dbReference>
<dbReference type="GO" id="GO:0030488">
    <property type="term" value="P:tRNA methylation"/>
    <property type="evidence" value="ECO:0007669"/>
    <property type="project" value="InterPro"/>
</dbReference>
<organism evidence="8 9">
    <name type="scientific">Hesseltinella vesiculosa</name>
    <dbReference type="NCBI Taxonomy" id="101127"/>
    <lineage>
        <taxon>Eukaryota</taxon>
        <taxon>Fungi</taxon>
        <taxon>Fungi incertae sedis</taxon>
        <taxon>Mucoromycota</taxon>
        <taxon>Mucoromycotina</taxon>
        <taxon>Mucoromycetes</taxon>
        <taxon>Mucorales</taxon>
        <taxon>Cunninghamellaceae</taxon>
        <taxon>Hesseltinella</taxon>
    </lineage>
</organism>
<proteinExistence type="inferred from homology"/>
<keyword evidence="5" id="KW-0539">Nucleus</keyword>
<feature type="region of interest" description="Disordered" evidence="7">
    <location>
        <begin position="421"/>
        <end position="453"/>
    </location>
</feature>
<dbReference type="GO" id="GO:0005634">
    <property type="term" value="C:nucleus"/>
    <property type="evidence" value="ECO:0007669"/>
    <property type="project" value="UniProtKB-SubCell"/>
</dbReference>
<reference evidence="8 9" key="1">
    <citation type="submission" date="2016-07" db="EMBL/GenBank/DDBJ databases">
        <title>Pervasive Adenine N6-methylation of Active Genes in Fungi.</title>
        <authorList>
            <consortium name="DOE Joint Genome Institute"/>
            <person name="Mondo S.J."/>
            <person name="Dannebaum R.O."/>
            <person name="Kuo R.C."/>
            <person name="Labutti K."/>
            <person name="Haridas S."/>
            <person name="Kuo A."/>
            <person name="Salamov A."/>
            <person name="Ahrendt S.R."/>
            <person name="Lipzen A."/>
            <person name="Sullivan W."/>
            <person name="Andreopoulos W.B."/>
            <person name="Clum A."/>
            <person name="Lindquist E."/>
            <person name="Daum C."/>
            <person name="Ramamoorthy G.K."/>
            <person name="Gryganskyi A."/>
            <person name="Culley D."/>
            <person name="Magnuson J.K."/>
            <person name="James T.Y."/>
            <person name="O'Malley M.A."/>
            <person name="Stajich J.E."/>
            <person name="Spatafora J.W."/>
            <person name="Visel A."/>
            <person name="Grigoriev I.V."/>
        </authorList>
    </citation>
    <scope>NUCLEOTIDE SEQUENCE [LARGE SCALE GENOMIC DNA]</scope>
    <source>
        <strain evidence="8 9">NRRL 3301</strain>
    </source>
</reference>
<name>A0A1X2GGW9_9FUNG</name>
<protein>
    <recommendedName>
        <fullName evidence="3">tRNA (adenine(58)-N(1))-methyltransferase non-catalytic subunit TRM6</fullName>
    </recommendedName>
    <alternativeName>
        <fullName evidence="6">tRNA(m1A58)-methyltransferase subunit TRM6</fullName>
    </alternativeName>
</protein>
<dbReference type="PANTHER" id="PTHR12945:SF0">
    <property type="entry name" value="TRNA (ADENINE(58)-N(1))-METHYLTRANSFERASE NON-CATALYTIC SUBUNIT TRM6"/>
    <property type="match status" value="1"/>
</dbReference>
<feature type="compositionally biased region" description="Polar residues" evidence="7">
    <location>
        <begin position="435"/>
        <end position="453"/>
    </location>
</feature>
<evidence type="ECO:0000313" key="9">
    <source>
        <dbReference type="Proteomes" id="UP000242146"/>
    </source>
</evidence>
<dbReference type="EMBL" id="MCGT01000017">
    <property type="protein sequence ID" value="ORX52833.1"/>
    <property type="molecule type" value="Genomic_DNA"/>
</dbReference>
<keyword evidence="9" id="KW-1185">Reference proteome</keyword>
<dbReference type="GO" id="GO:0031515">
    <property type="term" value="C:tRNA (m1A) methyltransferase complex"/>
    <property type="evidence" value="ECO:0007669"/>
    <property type="project" value="InterPro"/>
</dbReference>
<evidence type="ECO:0000256" key="6">
    <source>
        <dbReference type="ARBA" id="ARBA00032319"/>
    </source>
</evidence>